<keyword evidence="2" id="KW-0732">Signal</keyword>
<dbReference type="InterPro" id="IPR006311">
    <property type="entry name" value="TAT_signal"/>
</dbReference>
<sequence>MTPTPHRGLARRPGWRAAAITAAAAVLAAGLAAAPAHARDISHLDADAPPEAALGPRDPRARAAFSPAGCVGRTHNPHRASHARGTISVVANTRCRRTVPTLGVATVLYRSRWYGWEKRGSSGMKERRSRQSVRASAGSPTCVGDTRDWLGSSYHESVEDGTSYVGRTSRRRNDITC</sequence>
<dbReference type="Proteomes" id="UP001501585">
    <property type="component" value="Unassembled WGS sequence"/>
</dbReference>
<comment type="caution">
    <text evidence="3">The sequence shown here is derived from an EMBL/GenBank/DDBJ whole genome shotgun (WGS) entry which is preliminary data.</text>
</comment>
<proteinExistence type="predicted"/>
<feature type="region of interest" description="Disordered" evidence="1">
    <location>
        <begin position="120"/>
        <end position="141"/>
    </location>
</feature>
<reference evidence="3 4" key="1">
    <citation type="journal article" date="2019" name="Int. J. Syst. Evol. Microbiol.">
        <title>The Global Catalogue of Microorganisms (GCM) 10K type strain sequencing project: providing services to taxonomists for standard genome sequencing and annotation.</title>
        <authorList>
            <consortium name="The Broad Institute Genomics Platform"/>
            <consortium name="The Broad Institute Genome Sequencing Center for Infectious Disease"/>
            <person name="Wu L."/>
            <person name="Ma J."/>
        </authorList>
    </citation>
    <scope>NUCLEOTIDE SEQUENCE [LARGE SCALE GENOMIC DNA]</scope>
    <source>
        <strain evidence="3 4">JCM 15313</strain>
    </source>
</reference>
<organism evidence="3 4">
    <name type="scientific">Nocardiopsis rhodophaea</name>
    <dbReference type="NCBI Taxonomy" id="280238"/>
    <lineage>
        <taxon>Bacteria</taxon>
        <taxon>Bacillati</taxon>
        <taxon>Actinomycetota</taxon>
        <taxon>Actinomycetes</taxon>
        <taxon>Streptosporangiales</taxon>
        <taxon>Nocardiopsidaceae</taxon>
        <taxon>Nocardiopsis</taxon>
    </lineage>
</organism>
<evidence type="ECO:0000256" key="1">
    <source>
        <dbReference type="SAM" id="MobiDB-lite"/>
    </source>
</evidence>
<evidence type="ECO:0000313" key="4">
    <source>
        <dbReference type="Proteomes" id="UP001501585"/>
    </source>
</evidence>
<feature type="chain" id="PRO_5047513435" evidence="2">
    <location>
        <begin position="39"/>
        <end position="177"/>
    </location>
</feature>
<dbReference type="PROSITE" id="PS51318">
    <property type="entry name" value="TAT"/>
    <property type="match status" value="1"/>
</dbReference>
<dbReference type="RefSeq" id="WP_344106513.1">
    <property type="nucleotide sequence ID" value="NZ_BAAAPC010000016.1"/>
</dbReference>
<feature type="signal peptide" evidence="2">
    <location>
        <begin position="1"/>
        <end position="38"/>
    </location>
</feature>
<dbReference type="EMBL" id="BAAAPC010000016">
    <property type="protein sequence ID" value="GAA2005924.1"/>
    <property type="molecule type" value="Genomic_DNA"/>
</dbReference>
<evidence type="ECO:0000313" key="3">
    <source>
        <dbReference type="EMBL" id="GAA2005924.1"/>
    </source>
</evidence>
<accession>A0ABN2TE20</accession>
<name>A0ABN2TE20_9ACTN</name>
<gene>
    <name evidence="3" type="ORF">GCM10009799_36750</name>
</gene>
<keyword evidence="4" id="KW-1185">Reference proteome</keyword>
<evidence type="ECO:0000256" key="2">
    <source>
        <dbReference type="SAM" id="SignalP"/>
    </source>
</evidence>
<protein>
    <submittedName>
        <fullName evidence="3">Uncharacterized protein</fullName>
    </submittedName>
</protein>